<protein>
    <recommendedName>
        <fullName evidence="3 8">AP-3 complex subunit delta</fullName>
    </recommendedName>
</protein>
<dbReference type="FunFam" id="1.25.10.10:FF:000251">
    <property type="entry name" value="AP-3 complex subunit delta"/>
    <property type="match status" value="1"/>
</dbReference>
<feature type="region of interest" description="Disordered" evidence="9">
    <location>
        <begin position="676"/>
        <end position="704"/>
    </location>
</feature>
<dbReference type="InterPro" id="IPR016024">
    <property type="entry name" value="ARM-type_fold"/>
</dbReference>
<dbReference type="SMART" id="SM01354">
    <property type="entry name" value="BLVR"/>
    <property type="match status" value="1"/>
</dbReference>
<evidence type="ECO:0000313" key="12">
    <source>
        <dbReference type="RefSeq" id="XP_035429518.2"/>
    </source>
</evidence>
<feature type="compositionally biased region" description="Basic and acidic residues" evidence="9">
    <location>
        <begin position="876"/>
        <end position="886"/>
    </location>
</feature>
<evidence type="ECO:0000256" key="5">
    <source>
        <dbReference type="ARBA" id="ARBA00022737"/>
    </source>
</evidence>
<feature type="compositionally biased region" description="Basic residues" evidence="9">
    <location>
        <begin position="773"/>
        <end position="788"/>
    </location>
</feature>
<evidence type="ECO:0000256" key="7">
    <source>
        <dbReference type="ARBA" id="ARBA00023136"/>
    </source>
</evidence>
<keyword evidence="8" id="KW-0333">Golgi apparatus</keyword>
<evidence type="ECO:0000256" key="3">
    <source>
        <dbReference type="ARBA" id="ARBA00015717"/>
    </source>
</evidence>
<keyword evidence="6 8" id="KW-0653">Protein transport</keyword>
<dbReference type="Pfam" id="PF06375">
    <property type="entry name" value="AP3D1"/>
    <property type="match status" value="1"/>
</dbReference>
<evidence type="ECO:0000256" key="6">
    <source>
        <dbReference type="ARBA" id="ARBA00022927"/>
    </source>
</evidence>
<dbReference type="PIRSF" id="PIRSF037092">
    <property type="entry name" value="AP3_complex_delta"/>
    <property type="match status" value="1"/>
</dbReference>
<evidence type="ECO:0000256" key="8">
    <source>
        <dbReference type="PIRNR" id="PIRNR037092"/>
    </source>
</evidence>
<dbReference type="SUPFAM" id="SSF48371">
    <property type="entry name" value="ARM repeat"/>
    <property type="match status" value="1"/>
</dbReference>
<feature type="domain" description="AP-3 complex subunit delta" evidence="10">
    <location>
        <begin position="707"/>
        <end position="841"/>
    </location>
</feature>
<keyword evidence="7" id="KW-0472">Membrane</keyword>
<feature type="compositionally biased region" description="Basic and acidic residues" evidence="9">
    <location>
        <begin position="759"/>
        <end position="772"/>
    </location>
</feature>
<dbReference type="GO" id="GO:0030123">
    <property type="term" value="C:AP-3 adaptor complex"/>
    <property type="evidence" value="ECO:0007669"/>
    <property type="project" value="InterPro"/>
</dbReference>
<evidence type="ECO:0000256" key="2">
    <source>
        <dbReference type="ARBA" id="ARBA00006613"/>
    </source>
</evidence>
<dbReference type="GO" id="GO:0006623">
    <property type="term" value="P:protein targeting to vacuole"/>
    <property type="evidence" value="ECO:0007669"/>
    <property type="project" value="TreeGrafter"/>
</dbReference>
<feature type="region of interest" description="Disordered" evidence="9">
    <location>
        <begin position="749"/>
        <end position="901"/>
    </location>
</feature>
<dbReference type="Gene3D" id="1.25.10.10">
    <property type="entry name" value="Leucine-rich Repeat Variant"/>
    <property type="match status" value="1"/>
</dbReference>
<reference evidence="12" key="1">
    <citation type="submission" date="2025-08" db="UniProtKB">
        <authorList>
            <consortium name="RefSeq"/>
        </authorList>
    </citation>
    <scope>IDENTIFICATION</scope>
    <source>
        <tissue evidence="12">Whole larval tissue</tissue>
    </source>
</reference>
<dbReference type="GO" id="GO:0043195">
    <property type="term" value="C:terminal bouton"/>
    <property type="evidence" value="ECO:0007669"/>
    <property type="project" value="TreeGrafter"/>
</dbReference>
<comment type="subunit">
    <text evidence="8">Adaptor protein complex 3 (AP-3) is a heterotetramer.</text>
</comment>
<dbReference type="GO" id="GO:0005794">
    <property type="term" value="C:Golgi apparatus"/>
    <property type="evidence" value="ECO:0007669"/>
    <property type="project" value="UniProtKB-SubCell"/>
</dbReference>
<keyword evidence="5" id="KW-0677">Repeat</keyword>
<dbReference type="PANTHER" id="PTHR22781">
    <property type="entry name" value="DELTA ADAPTIN-RELATED"/>
    <property type="match status" value="1"/>
</dbReference>
<feature type="compositionally biased region" description="Basic and acidic residues" evidence="9">
    <location>
        <begin position="830"/>
        <end position="850"/>
    </location>
</feature>
<keyword evidence="11" id="KW-1185">Reference proteome</keyword>
<evidence type="ECO:0000256" key="4">
    <source>
        <dbReference type="ARBA" id="ARBA00022448"/>
    </source>
</evidence>
<dbReference type="InterPro" id="IPR010474">
    <property type="entry name" value="AP3D_dom_metazoa"/>
</dbReference>
<feature type="region of interest" description="Disordered" evidence="9">
    <location>
        <begin position="917"/>
        <end position="998"/>
    </location>
</feature>
<dbReference type="InterPro" id="IPR011989">
    <property type="entry name" value="ARM-like"/>
</dbReference>
<dbReference type="CTD" id="136039557"/>
<evidence type="ECO:0000256" key="9">
    <source>
        <dbReference type="SAM" id="MobiDB-lite"/>
    </source>
</evidence>
<sequence length="998" mass="110930">MALKKVKGNFERMFDKNLTDLVRGIRNNKDNESKYIAQCMEEIKVELRQDNIAVKANAVAKLTYLQMLGYDISWAIFNIIEVMSSNKFTYKRIGYLAASQSFHADSELLMLTTNMIRKDLNAQNQYEAGLALSGLSCFISHDLARDLANDIMTLMSSTKPYLRMKAVLMMYKVFLRYPEALRPAFPKLKEKLEDPDPGVQSAAVNVVCELARKNPKNYLSLAPVFFKLMTTSTNNWMLIKIIKLFGALTPLEPRLGKKLIEPLTNLIHSTSAMSLLYECINTVIAVLISISSGMPGHAASVQLCVQKLRILIEDSDQNLKYLGLLAMSRILKSHPKSVQAHKDLVLACLDDKDESIRLRALGLLYGMVSKKNLMEIVKKLMVHMDRAEGTLYRDELLTRIIEICSQNNYQHVVDFEWYVTVLTELTEMETSAKHGRMVAAQVTEVGARVAEVREFAARECGGLVARAAAAPPGPASKEVLYAAAYVLAEYCREETVMRESVSGLLICAGTGGGHMRARAVCVHAALKIVANLLRLYEGRNDMDAAIAILREALSGLRPLLCSEDMEVQERAHNASALLALVLRRLSPADAALPNVALSDTARPDSILVEHQHTDELEKEDNLDPINGESTPSGFSGGLIEELADLFDGELKPVAPKAQKKVPMPADLNLEQWLSHDHWSSESSSSEGEPEAAVFAAPQRDARPTAQFTPEELAMLREARRQEQANNPHYLKDDSPRSYQQDDIPIAEIALEVPLQVHTKRSDKYLLSRENSSKKKKEKRTSKKRKSKKDKPSSDSDSEEEASLGRPAVAEGGELPEGAALSDEEPPPPPDDPHRALDLDLDQPLREEELLTSRINQYPSPEGGLLTKKSKSSKKNKITDKGSGDKVSKKKKEKKSKQKSVDLMLPEVAKLHVEEDLLIEDLSKTNGKKSAKGSDEVEEAILVEPHPKGTKTEKHKKSKKESKDKDSKRNKSSSKKGKHEKKTGYEEALGISTPSKEVI</sequence>
<dbReference type="GO" id="GO:0048499">
    <property type="term" value="P:synaptic vesicle membrane organization"/>
    <property type="evidence" value="ECO:0007669"/>
    <property type="project" value="TreeGrafter"/>
</dbReference>
<keyword evidence="4 8" id="KW-0813">Transport</keyword>
<dbReference type="OrthoDB" id="10264595at2759"/>
<dbReference type="GO" id="GO:0006896">
    <property type="term" value="P:Golgi to vacuole transport"/>
    <property type="evidence" value="ECO:0007669"/>
    <property type="project" value="TreeGrafter"/>
</dbReference>
<organism evidence="11 12">
    <name type="scientific">Spodoptera frugiperda</name>
    <name type="common">Fall armyworm</name>
    <dbReference type="NCBI Taxonomy" id="7108"/>
    <lineage>
        <taxon>Eukaryota</taxon>
        <taxon>Metazoa</taxon>
        <taxon>Ecdysozoa</taxon>
        <taxon>Arthropoda</taxon>
        <taxon>Hexapoda</taxon>
        <taxon>Insecta</taxon>
        <taxon>Pterygota</taxon>
        <taxon>Neoptera</taxon>
        <taxon>Endopterygota</taxon>
        <taxon>Lepidoptera</taxon>
        <taxon>Glossata</taxon>
        <taxon>Ditrysia</taxon>
        <taxon>Noctuoidea</taxon>
        <taxon>Noctuidae</taxon>
        <taxon>Amphipyrinae</taxon>
        <taxon>Spodoptera</taxon>
    </lineage>
</organism>
<dbReference type="InterPro" id="IPR002553">
    <property type="entry name" value="Clathrin/coatomer_adapt-like_N"/>
</dbReference>
<dbReference type="PANTHER" id="PTHR22781:SF12">
    <property type="entry name" value="AP-3 COMPLEX SUBUNIT DELTA-1"/>
    <property type="match status" value="1"/>
</dbReference>
<gene>
    <name evidence="12" type="primary">LOC118262363</name>
</gene>
<dbReference type="Pfam" id="PF01602">
    <property type="entry name" value="Adaptin_N"/>
    <property type="match status" value="1"/>
</dbReference>
<dbReference type="InterPro" id="IPR017105">
    <property type="entry name" value="AP3_complex_dsu"/>
</dbReference>
<feature type="region of interest" description="Disordered" evidence="9">
    <location>
        <begin position="614"/>
        <end position="634"/>
    </location>
</feature>
<dbReference type="GO" id="GO:0098830">
    <property type="term" value="C:presynaptic endosome"/>
    <property type="evidence" value="ECO:0007669"/>
    <property type="project" value="TreeGrafter"/>
</dbReference>
<dbReference type="GO" id="GO:0010008">
    <property type="term" value="C:endosome membrane"/>
    <property type="evidence" value="ECO:0007669"/>
    <property type="project" value="TreeGrafter"/>
</dbReference>
<accession>A0A9R0CUB8</accession>
<evidence type="ECO:0000256" key="1">
    <source>
        <dbReference type="ARBA" id="ARBA00004308"/>
    </source>
</evidence>
<dbReference type="AlphaFoldDB" id="A0A9R0CUB8"/>
<dbReference type="GeneID" id="118262363"/>
<dbReference type="GO" id="GO:0016182">
    <property type="term" value="P:synaptic vesicle budding from endosome"/>
    <property type="evidence" value="ECO:0007669"/>
    <property type="project" value="TreeGrafter"/>
</dbReference>
<feature type="compositionally biased region" description="Basic residues" evidence="9">
    <location>
        <begin position="887"/>
        <end position="897"/>
    </location>
</feature>
<dbReference type="GO" id="GO:0098943">
    <property type="term" value="P:neurotransmitter receptor transport, postsynaptic endosome to lysosome"/>
    <property type="evidence" value="ECO:0007669"/>
    <property type="project" value="TreeGrafter"/>
</dbReference>
<feature type="compositionally biased region" description="Basic residues" evidence="9">
    <location>
        <begin position="969"/>
        <end position="980"/>
    </location>
</feature>
<dbReference type="GO" id="GO:1904115">
    <property type="term" value="C:axon cytoplasm"/>
    <property type="evidence" value="ECO:0007669"/>
    <property type="project" value="GOC"/>
</dbReference>
<comment type="similarity">
    <text evidence="2 8">Belongs to the adaptor complexes large subunit family.</text>
</comment>
<dbReference type="GO" id="GO:0048490">
    <property type="term" value="P:anterograde synaptic vesicle transport"/>
    <property type="evidence" value="ECO:0007669"/>
    <property type="project" value="TreeGrafter"/>
</dbReference>
<dbReference type="Proteomes" id="UP000829999">
    <property type="component" value="Chromosome 12"/>
</dbReference>
<evidence type="ECO:0000259" key="10">
    <source>
        <dbReference type="SMART" id="SM01354"/>
    </source>
</evidence>
<dbReference type="RefSeq" id="XP_035429518.2">
    <property type="nucleotide sequence ID" value="XM_035573625.2"/>
</dbReference>
<evidence type="ECO:0000313" key="11">
    <source>
        <dbReference type="Proteomes" id="UP000829999"/>
    </source>
</evidence>
<proteinExistence type="inferred from homology"/>
<comment type="subcellular location">
    <subcellularLocation>
        <location evidence="1">Endomembrane system</location>
    </subcellularLocation>
    <subcellularLocation>
        <location evidence="8">Golgi apparatus</location>
    </subcellularLocation>
</comment>
<name>A0A9R0CUB8_SPOFR</name>